<dbReference type="Proteomes" id="UP000192656">
    <property type="component" value="Unassembled WGS sequence"/>
</dbReference>
<feature type="domain" description="Insertion element IS402-like" evidence="1">
    <location>
        <begin position="22"/>
        <end position="78"/>
    </location>
</feature>
<name>A0A1W2CV32_9HYPH</name>
<gene>
    <name evidence="2" type="ORF">SAMN06297251_111141</name>
</gene>
<evidence type="ECO:0000313" key="2">
    <source>
        <dbReference type="EMBL" id="SMC89083.1"/>
    </source>
</evidence>
<sequence length="108" mass="12350">MHWTDTARREHARLSQRYASDLTDREWELLAPFLPPPRRPGRPRSADLREVANAILYLLSMGCQWRILPKDFPPVSTVQLPTPLPTAEFAESMSAWSGLICSGFRRTS</sequence>
<organism evidence="2 3">
    <name type="scientific">Fulvimarina manganoxydans</name>
    <dbReference type="NCBI Taxonomy" id="937218"/>
    <lineage>
        <taxon>Bacteria</taxon>
        <taxon>Pseudomonadati</taxon>
        <taxon>Pseudomonadota</taxon>
        <taxon>Alphaproteobacteria</taxon>
        <taxon>Hyphomicrobiales</taxon>
        <taxon>Aurantimonadaceae</taxon>
        <taxon>Fulvimarina</taxon>
    </lineage>
</organism>
<dbReference type="STRING" id="937218.SAMN06297251_111141"/>
<dbReference type="InterPro" id="IPR025161">
    <property type="entry name" value="IS402-like_dom"/>
</dbReference>
<reference evidence="2 3" key="1">
    <citation type="submission" date="2017-04" db="EMBL/GenBank/DDBJ databases">
        <authorList>
            <person name="Afonso C.L."/>
            <person name="Miller P.J."/>
            <person name="Scott M.A."/>
            <person name="Spackman E."/>
            <person name="Goraichik I."/>
            <person name="Dimitrov K.M."/>
            <person name="Suarez D.L."/>
            <person name="Swayne D.E."/>
        </authorList>
    </citation>
    <scope>NUCLEOTIDE SEQUENCE [LARGE SCALE GENOMIC DNA]</scope>
    <source>
        <strain evidence="2 3">CGMCC 1.10972</strain>
    </source>
</reference>
<dbReference type="AlphaFoldDB" id="A0A1W2CV32"/>
<keyword evidence="3" id="KW-1185">Reference proteome</keyword>
<dbReference type="PANTHER" id="PTHR30007:SF0">
    <property type="entry name" value="TRANSPOSASE"/>
    <property type="match status" value="1"/>
</dbReference>
<protein>
    <submittedName>
        <fullName evidence="2">Putative transposase of IS4/5 family</fullName>
    </submittedName>
</protein>
<dbReference type="Pfam" id="PF13340">
    <property type="entry name" value="DUF4096"/>
    <property type="match status" value="1"/>
</dbReference>
<dbReference type="PANTHER" id="PTHR30007">
    <property type="entry name" value="PHP DOMAIN PROTEIN"/>
    <property type="match status" value="1"/>
</dbReference>
<accession>A0A1W2CV32</accession>
<proteinExistence type="predicted"/>
<evidence type="ECO:0000313" key="3">
    <source>
        <dbReference type="Proteomes" id="UP000192656"/>
    </source>
</evidence>
<evidence type="ECO:0000259" key="1">
    <source>
        <dbReference type="Pfam" id="PF13340"/>
    </source>
</evidence>
<dbReference type="EMBL" id="FWXR01000011">
    <property type="protein sequence ID" value="SMC89083.1"/>
    <property type="molecule type" value="Genomic_DNA"/>
</dbReference>